<proteinExistence type="predicted"/>
<dbReference type="Proteomes" id="UP000618319">
    <property type="component" value="Unassembled WGS sequence"/>
</dbReference>
<keyword evidence="2" id="KW-1185">Reference proteome</keyword>
<sequence>MHEPLSWHPAGTVPNLLLLPQPPDEQLPHPIFLFYIYIEPLPGTFNFPLSIIFKGRGEI</sequence>
<comment type="caution">
    <text evidence="1">The sequence shown here is derived from an EMBL/GenBank/DDBJ whole genome shotgun (WGS) entry which is preliminary data.</text>
</comment>
<dbReference type="EMBL" id="PSKQ01000021">
    <property type="protein sequence ID" value="MBE8721442.1"/>
    <property type="molecule type" value="Genomic_DNA"/>
</dbReference>
<reference evidence="1 2" key="1">
    <citation type="submission" date="2018-02" db="EMBL/GenBank/DDBJ databases">
        <title>Sphingobacterium KA21.</title>
        <authorList>
            <person name="Vasarhelyi B.M."/>
            <person name="Deshmukh S."/>
            <person name="Balint B."/>
            <person name="Kukolya J."/>
        </authorList>
    </citation>
    <scope>NUCLEOTIDE SEQUENCE [LARGE SCALE GENOMIC DNA]</scope>
    <source>
        <strain evidence="1 2">Ka21</strain>
    </source>
</reference>
<protein>
    <submittedName>
        <fullName evidence="1">Uncharacterized protein</fullName>
    </submittedName>
</protein>
<name>A0ABR9T7W3_9SPHI</name>
<evidence type="ECO:0000313" key="1">
    <source>
        <dbReference type="EMBL" id="MBE8721442.1"/>
    </source>
</evidence>
<accession>A0ABR9T7W3</accession>
<gene>
    <name evidence="1" type="ORF">C4F40_11990</name>
</gene>
<organism evidence="1 2">
    <name type="scientific">Sphingobacterium pedocola</name>
    <dbReference type="NCBI Taxonomy" id="2082722"/>
    <lineage>
        <taxon>Bacteria</taxon>
        <taxon>Pseudomonadati</taxon>
        <taxon>Bacteroidota</taxon>
        <taxon>Sphingobacteriia</taxon>
        <taxon>Sphingobacteriales</taxon>
        <taxon>Sphingobacteriaceae</taxon>
        <taxon>Sphingobacterium</taxon>
    </lineage>
</organism>
<evidence type="ECO:0000313" key="2">
    <source>
        <dbReference type="Proteomes" id="UP000618319"/>
    </source>
</evidence>